<evidence type="ECO:0000313" key="2">
    <source>
        <dbReference type="EMBL" id="WAR12737.1"/>
    </source>
</evidence>
<feature type="domain" description="Methyltransferase" evidence="1">
    <location>
        <begin position="23"/>
        <end position="97"/>
    </location>
</feature>
<dbReference type="PANTHER" id="PTHR43591">
    <property type="entry name" value="METHYLTRANSFERASE"/>
    <property type="match status" value="1"/>
</dbReference>
<organism evidence="2 3">
    <name type="scientific">Mya arenaria</name>
    <name type="common">Soft-shell clam</name>
    <dbReference type="NCBI Taxonomy" id="6604"/>
    <lineage>
        <taxon>Eukaryota</taxon>
        <taxon>Metazoa</taxon>
        <taxon>Spiralia</taxon>
        <taxon>Lophotrochozoa</taxon>
        <taxon>Mollusca</taxon>
        <taxon>Bivalvia</taxon>
        <taxon>Autobranchia</taxon>
        <taxon>Heteroconchia</taxon>
        <taxon>Euheterodonta</taxon>
        <taxon>Imparidentia</taxon>
        <taxon>Neoheterodontei</taxon>
        <taxon>Myida</taxon>
        <taxon>Myoidea</taxon>
        <taxon>Myidae</taxon>
        <taxon>Mya</taxon>
    </lineage>
</organism>
<feature type="non-terminal residue" evidence="2">
    <location>
        <position position="1"/>
    </location>
</feature>
<sequence>RFSLLVLVEDCRRNLARGNDIHVLDAGCGTGNYSSALLERGLGQVTMIDASSGMLQQARDKLGHALADGRVKQMLEVKLPELPFPDKTFDAVMFNLAITEARRVIKKNGVLIVTTQLPNILKNNLWFSRINENLTERNMKRWPELDYYESTFSAAKFELVETVNILSKHYLNENEFYEGPLHDWWRDTDVKISSNDNYNSTSRNYDEQRLPLASDTIAVMIQFLISKTLKNIHVLDAVSGTGNYSSALLERGIGQVTISDASSGMLQQAKDKLGHALADGRVKQMLEAKTVSCIYFRLSKAIRVIKKNGVLIVTPQLPNILKNKFWFSQINENLTERNMKCWPDLDYYERTFCAAKFELVETFDILSKHYLKENEFYEGPLHDWWRDT</sequence>
<dbReference type="CDD" id="cd02440">
    <property type="entry name" value="AdoMet_MTases"/>
    <property type="match status" value="2"/>
</dbReference>
<dbReference type="EMBL" id="CP111019">
    <property type="protein sequence ID" value="WAR12737.1"/>
    <property type="molecule type" value="Genomic_DNA"/>
</dbReference>
<protein>
    <recommendedName>
        <fullName evidence="1">Methyltransferase domain-containing protein</fullName>
    </recommendedName>
</protein>
<dbReference type="PANTHER" id="PTHR43591:SF81">
    <property type="entry name" value="MAGNESIUM PROTOPORPHYRIN IX METHYLTRANSFERASE, CHLOROPLASTIC-RELATED"/>
    <property type="match status" value="1"/>
</dbReference>
<accession>A0ABY7EU33</accession>
<dbReference type="InterPro" id="IPR029063">
    <property type="entry name" value="SAM-dependent_MTases_sf"/>
</dbReference>
<dbReference type="InterPro" id="IPR041698">
    <property type="entry name" value="Methyltransf_25"/>
</dbReference>
<reference evidence="2" key="1">
    <citation type="submission" date="2022-11" db="EMBL/GenBank/DDBJ databases">
        <title>Centuries of genome instability and evolution in soft-shell clam transmissible cancer (bioRxiv).</title>
        <authorList>
            <person name="Hart S.F.M."/>
            <person name="Yonemitsu M.A."/>
            <person name="Giersch R.M."/>
            <person name="Beal B.F."/>
            <person name="Arriagada G."/>
            <person name="Davis B.W."/>
            <person name="Ostrander E.A."/>
            <person name="Goff S.P."/>
            <person name="Metzger M.J."/>
        </authorList>
    </citation>
    <scope>NUCLEOTIDE SEQUENCE</scope>
    <source>
        <strain evidence="2">MELC-2E11</strain>
        <tissue evidence="2">Siphon/mantle</tissue>
    </source>
</reference>
<dbReference type="Proteomes" id="UP001164746">
    <property type="component" value="Chromosome 8"/>
</dbReference>
<gene>
    <name evidence="2" type="ORF">MAR_026917</name>
</gene>
<dbReference type="SUPFAM" id="SSF53335">
    <property type="entry name" value="S-adenosyl-L-methionine-dependent methyltransferases"/>
    <property type="match status" value="2"/>
</dbReference>
<evidence type="ECO:0000259" key="1">
    <source>
        <dbReference type="Pfam" id="PF13649"/>
    </source>
</evidence>
<keyword evidence="3" id="KW-1185">Reference proteome</keyword>
<evidence type="ECO:0000313" key="3">
    <source>
        <dbReference type="Proteomes" id="UP001164746"/>
    </source>
</evidence>
<feature type="non-terminal residue" evidence="2">
    <location>
        <position position="388"/>
    </location>
</feature>
<dbReference type="Gene3D" id="3.40.50.150">
    <property type="entry name" value="Vaccinia Virus protein VP39"/>
    <property type="match status" value="2"/>
</dbReference>
<dbReference type="Pfam" id="PF13649">
    <property type="entry name" value="Methyltransf_25"/>
    <property type="match status" value="1"/>
</dbReference>
<proteinExistence type="predicted"/>
<name>A0ABY7EU33_MYAAR</name>